<name>A0A1U7GSM2_9CYAN</name>
<dbReference type="PANTHER" id="PTHR34050:SF3">
    <property type="entry name" value="DNA REPAIR RAD52-LIKE PROTEIN 2, CHLOROPLASTIC"/>
    <property type="match status" value="1"/>
</dbReference>
<dbReference type="OrthoDB" id="560819at2"/>
<dbReference type="GO" id="GO:0000724">
    <property type="term" value="P:double-strand break repair via homologous recombination"/>
    <property type="evidence" value="ECO:0007669"/>
    <property type="project" value="InterPro"/>
</dbReference>
<keyword evidence="2" id="KW-1185">Reference proteome</keyword>
<dbReference type="AlphaFoldDB" id="A0A1U7GSM2"/>
<evidence type="ECO:0008006" key="3">
    <source>
        <dbReference type="Google" id="ProtNLM"/>
    </source>
</evidence>
<evidence type="ECO:0000313" key="2">
    <source>
        <dbReference type="Proteomes" id="UP000186391"/>
    </source>
</evidence>
<protein>
    <recommendedName>
        <fullName evidence="3">Rad52/22 double-strand break repair protein</fullName>
    </recommendedName>
</protein>
<evidence type="ECO:0000313" key="1">
    <source>
        <dbReference type="EMBL" id="OKH10818.1"/>
    </source>
</evidence>
<dbReference type="Proteomes" id="UP000186391">
    <property type="component" value="Unassembled WGS sequence"/>
</dbReference>
<dbReference type="EMBL" id="MRCA01000030">
    <property type="protein sequence ID" value="OKH10818.1"/>
    <property type="molecule type" value="Genomic_DNA"/>
</dbReference>
<reference evidence="1 2" key="1">
    <citation type="submission" date="2016-11" db="EMBL/GenBank/DDBJ databases">
        <title>Draft Genome Sequences of Nine Cyanobacterial Strains from Diverse Habitats.</title>
        <authorList>
            <person name="Zhu T."/>
            <person name="Hou S."/>
            <person name="Lu X."/>
            <person name="Hess W.R."/>
        </authorList>
    </citation>
    <scope>NUCLEOTIDE SEQUENCE [LARGE SCALE GENOMIC DNA]</scope>
    <source>
        <strain evidence="1 2">NIES-592</strain>
    </source>
</reference>
<dbReference type="PANTHER" id="PTHR34050">
    <property type="entry name" value="DNA REPAIR RAD52-LIKE PROTEIN 2, CHLOROPLASTIC"/>
    <property type="match status" value="1"/>
</dbReference>
<gene>
    <name evidence="1" type="ORF">NIES592_23865</name>
</gene>
<accession>A0A1U7GSM2</accession>
<proteinExistence type="predicted"/>
<comment type="caution">
    <text evidence="1">The sequence shown here is derived from an EMBL/GenBank/DDBJ whole genome shotgun (WGS) entry which is preliminary data.</text>
</comment>
<dbReference type="RefSeq" id="WP_073557118.1">
    <property type="nucleotide sequence ID" value="NZ_MRCA01000030.1"/>
</dbReference>
<dbReference type="InterPro" id="IPR037489">
    <property type="entry name" value="RAD52-like"/>
</dbReference>
<organism evidence="1 2">
    <name type="scientific">Fischerella major NIES-592</name>
    <dbReference type="NCBI Taxonomy" id="210994"/>
    <lineage>
        <taxon>Bacteria</taxon>
        <taxon>Bacillati</taxon>
        <taxon>Cyanobacteriota</taxon>
        <taxon>Cyanophyceae</taxon>
        <taxon>Nostocales</taxon>
        <taxon>Hapalosiphonaceae</taxon>
        <taxon>Fischerella</taxon>
    </lineage>
</organism>
<dbReference type="GO" id="GO:0003677">
    <property type="term" value="F:DNA binding"/>
    <property type="evidence" value="ECO:0007669"/>
    <property type="project" value="InterPro"/>
</dbReference>
<sequence length="143" mass="16426">MQAIEKNNPRIGSFRRSILEILEDFAKPIPSRFIKQKPVFSRRNGQLVKTGEVDYVSWSTYIKLLEYYAPGYDWEIRVQYLGDRTVVEGRLTIRAQEGDFVREATGQEESEVDGYGDPCSNAEASALRRCCAKFGLGLHLWEK</sequence>